<comment type="cofactor">
    <cofactor evidence="14">
        <name>[4Fe-4S] cluster</name>
        <dbReference type="ChEBI" id="CHEBI:49883"/>
    </cofactor>
    <text evidence="14">Binds 1 [4Fe-4S] cluster.</text>
</comment>
<evidence type="ECO:0000256" key="11">
    <source>
        <dbReference type="ARBA" id="ARBA00023014"/>
    </source>
</evidence>
<gene>
    <name evidence="16" type="ORF">HT99x_00797</name>
    <name evidence="17" type="ORF">HT99x_013360</name>
</gene>
<keyword evidence="10 14" id="KW-0408">Iron</keyword>
<keyword evidence="5 14" id="KW-0285">Flavoprotein</keyword>
<reference evidence="17" key="3">
    <citation type="submission" date="2021-06" db="EMBL/GenBank/DDBJ databases">
        <title>Genomic Description and Analysis of Intracellular Bacteria, Candidatus Berkiella cookevillensis and Candidatus Berkiella aquae.</title>
        <authorList>
            <person name="Kidane D.T."/>
            <person name="Mehari Y.T."/>
            <person name="Rice F.C."/>
            <person name="Arivett B.A."/>
            <person name="Farone A.L."/>
            <person name="Berk S.G."/>
            <person name="Farone M.B."/>
        </authorList>
    </citation>
    <scope>NUCLEOTIDE SEQUENCE</scope>
    <source>
        <strain evidence="17">HT99</strain>
    </source>
</reference>
<dbReference type="Gene3D" id="3.30.70.20">
    <property type="match status" value="1"/>
</dbReference>
<keyword evidence="8 14" id="KW-0249">Electron transport</keyword>
<evidence type="ECO:0000256" key="12">
    <source>
        <dbReference type="ARBA" id="ARBA00023075"/>
    </source>
</evidence>
<keyword evidence="7 14" id="KW-0274">FAD</keyword>
<dbReference type="Proteomes" id="UP000051497">
    <property type="component" value="Unassembled WGS sequence"/>
</dbReference>
<evidence type="ECO:0000256" key="2">
    <source>
        <dbReference type="ARBA" id="ARBA00002819"/>
    </source>
</evidence>
<dbReference type="Gene3D" id="3.50.50.60">
    <property type="entry name" value="FAD/NAD(P)-binding domain"/>
    <property type="match status" value="1"/>
</dbReference>
<dbReference type="InterPro" id="IPR040156">
    <property type="entry name" value="ETF-QO"/>
</dbReference>
<evidence type="ECO:0000259" key="15">
    <source>
        <dbReference type="PROSITE" id="PS51379"/>
    </source>
</evidence>
<feature type="domain" description="4Fe-4S ferredoxin-type" evidence="15">
    <location>
        <begin position="493"/>
        <end position="522"/>
    </location>
</feature>
<sequence length="533" mass="59249">MTQESMEYDVVIVGAGPAGLACAIRYAQLCKDSNQQPKICLLEKGAEVGAHILSGAVFEPRALNELLPDWQQQGAPLHTQVTQDEFLWLSASKAFRLPTPPQMHNHGHYIISLGLLCRWLAKQAESLGVEIYPGFAASTLLYNQQGEVIGVSTNDVGRDKQGNPTSHFQAGMHLLAKKTVFAEGCRGSLTQQLIKRFDLAKNSQPQTYAIGIKEIWEIKSEKHRTGTVTHTVGWPLDQSTYGGSFLYHWGNNLLSIGLVIGLDYQNPYLNPYEEFQRFKHHPHIAPLLENAQCQSYGARALNEGGWQSIPQLTFPGGLLIGDAAGFMNVPKIKGSHTAMKSGMLAAQALFSNTDYEQQLKQSWIKNDLYPVRNIRPAFRMGLFAGLTYAAVDTYLLRGKAPWTLSHRADYTYLKPAKAYQPIIYPKPDGKISFDKMTSLARSNVFHEENQPVHLKLSDPTVPVKINWQQYAGPEARYCPAGVYEFIDDANGNKKLQINAQNCIHCKTCDIKDPTQNITWEAPEGGGGPNYSNM</sequence>
<evidence type="ECO:0000256" key="4">
    <source>
        <dbReference type="ARBA" id="ARBA00022485"/>
    </source>
</evidence>
<dbReference type="SUPFAM" id="SSF54373">
    <property type="entry name" value="FAD-linked reductases, C-terminal domain"/>
    <property type="match status" value="1"/>
</dbReference>
<keyword evidence="3 14" id="KW-0813">Transport</keyword>
<dbReference type="InterPro" id="IPR017896">
    <property type="entry name" value="4Fe4S_Fe-S-bd"/>
</dbReference>
<dbReference type="GO" id="GO:0051539">
    <property type="term" value="F:4 iron, 4 sulfur cluster binding"/>
    <property type="evidence" value="ECO:0007669"/>
    <property type="project" value="UniProtKB-UniRule"/>
</dbReference>
<comment type="catalytic activity">
    <reaction evidence="13 14">
        <text>a ubiquinone + reduced [electron-transfer flavoprotein] = a ubiquinol + oxidized [electron-transfer flavoprotein] + H(+)</text>
        <dbReference type="Rhea" id="RHEA:24052"/>
        <dbReference type="Rhea" id="RHEA-COMP:9565"/>
        <dbReference type="Rhea" id="RHEA-COMP:9566"/>
        <dbReference type="Rhea" id="RHEA-COMP:10685"/>
        <dbReference type="Rhea" id="RHEA-COMP:10686"/>
        <dbReference type="ChEBI" id="CHEBI:15378"/>
        <dbReference type="ChEBI" id="CHEBI:16389"/>
        <dbReference type="ChEBI" id="CHEBI:17976"/>
        <dbReference type="ChEBI" id="CHEBI:57692"/>
        <dbReference type="ChEBI" id="CHEBI:58307"/>
        <dbReference type="EC" id="1.5.5.1"/>
    </reaction>
</comment>
<dbReference type="EC" id="1.5.5.1" evidence="14"/>
<dbReference type="SUPFAM" id="SSF51905">
    <property type="entry name" value="FAD/NAD(P)-binding domain"/>
    <property type="match status" value="1"/>
</dbReference>
<keyword evidence="18" id="KW-1185">Reference proteome</keyword>
<dbReference type="PANTHER" id="PTHR10617">
    <property type="entry name" value="ELECTRON TRANSFER FLAVOPROTEIN-UBIQUINONE OXIDOREDUCTASE"/>
    <property type="match status" value="1"/>
</dbReference>
<dbReference type="SUPFAM" id="SSF54862">
    <property type="entry name" value="4Fe-4S ferredoxins"/>
    <property type="match status" value="1"/>
</dbReference>
<dbReference type="STRING" id="295108.HT99x_00797"/>
<accession>A0A0Q9Z018</accession>
<comment type="cofactor">
    <cofactor evidence="1 14">
        <name>FAD</name>
        <dbReference type="ChEBI" id="CHEBI:57692"/>
    </cofactor>
</comment>
<keyword evidence="9 14" id="KW-0560">Oxidoreductase</keyword>
<evidence type="ECO:0000256" key="6">
    <source>
        <dbReference type="ARBA" id="ARBA00022723"/>
    </source>
</evidence>
<proteinExistence type="predicted"/>
<dbReference type="GO" id="GO:0004174">
    <property type="term" value="F:electron-transferring-flavoprotein dehydrogenase activity"/>
    <property type="evidence" value="ECO:0007669"/>
    <property type="project" value="UniProtKB-UniRule"/>
</dbReference>
<dbReference type="PROSITE" id="PS51379">
    <property type="entry name" value="4FE4S_FER_2"/>
    <property type="match status" value="1"/>
</dbReference>
<keyword evidence="12 14" id="KW-0830">Ubiquinone</keyword>
<name>A0A0Q9Z018_9GAMM</name>
<evidence type="ECO:0000256" key="7">
    <source>
        <dbReference type="ARBA" id="ARBA00022827"/>
    </source>
</evidence>
<dbReference type="PANTHER" id="PTHR10617:SF107">
    <property type="entry name" value="ELECTRON TRANSFER FLAVOPROTEIN-UBIQUINONE OXIDOREDUCTASE, MITOCHONDRIAL"/>
    <property type="match status" value="1"/>
</dbReference>
<dbReference type="Pfam" id="PF05187">
    <property type="entry name" value="Fer4_ETF_QO"/>
    <property type="match status" value="1"/>
</dbReference>
<dbReference type="OrthoDB" id="9766632at2"/>
<evidence type="ECO:0000313" key="16">
    <source>
        <dbReference type="EMBL" id="KRG22375.1"/>
    </source>
</evidence>
<dbReference type="InterPro" id="IPR007859">
    <property type="entry name" value="ETF-QO/FixX_C"/>
</dbReference>
<dbReference type="Pfam" id="PF21162">
    <property type="entry name" value="ETFQO_UQ-bd"/>
    <property type="match status" value="1"/>
</dbReference>
<reference evidence="17" key="2">
    <citation type="journal article" date="2016" name="Genome Announc.">
        <title>Draft Genome Sequences of Two Novel Amoeba-Resistant Intranuclear Bacteria, 'Candidatus Berkiella cookevillensis' and 'Candidatus Berkiella aquae'.</title>
        <authorList>
            <person name="Mehari Y.T."/>
            <person name="Arivett B.A."/>
            <person name="Farone A.L."/>
            <person name="Gunderson J.H."/>
            <person name="Farone M.B."/>
        </authorList>
    </citation>
    <scope>NUCLEOTIDE SEQUENCE</scope>
    <source>
        <strain evidence="17">HT99</strain>
    </source>
</reference>
<dbReference type="EMBL" id="LKAJ01000002">
    <property type="protein sequence ID" value="KRG22375.1"/>
    <property type="molecule type" value="Genomic_DNA"/>
</dbReference>
<comment type="function">
    <text evidence="2 14">Accepts electrons from ETF and reduces ubiquinone.</text>
</comment>
<dbReference type="InterPro" id="IPR036188">
    <property type="entry name" value="FAD/NAD-bd_sf"/>
</dbReference>
<keyword evidence="4" id="KW-0004">4Fe-4S</keyword>
<dbReference type="InterPro" id="IPR049398">
    <property type="entry name" value="ETF-QO/FixC_UQ-bd"/>
</dbReference>
<evidence type="ECO:0000256" key="3">
    <source>
        <dbReference type="ARBA" id="ARBA00022448"/>
    </source>
</evidence>
<evidence type="ECO:0000256" key="10">
    <source>
        <dbReference type="ARBA" id="ARBA00023004"/>
    </source>
</evidence>
<dbReference type="PATRIC" id="fig|1590043.3.peg.796"/>
<keyword evidence="11 14" id="KW-0411">Iron-sulfur</keyword>
<evidence type="ECO:0000256" key="9">
    <source>
        <dbReference type="ARBA" id="ARBA00023002"/>
    </source>
</evidence>
<dbReference type="EMBL" id="LKAJ02000001">
    <property type="protein sequence ID" value="MCS5712424.1"/>
    <property type="molecule type" value="Genomic_DNA"/>
</dbReference>
<dbReference type="FunFam" id="3.30.70.20:FF:000012">
    <property type="entry name" value="Electron transfer flavoprotein-ubiquinone oxidoreductase, mitochondrial"/>
    <property type="match status" value="1"/>
</dbReference>
<reference evidence="16" key="1">
    <citation type="submission" date="2015-09" db="EMBL/GenBank/DDBJ databases">
        <title>Draft Genome Sequences of Two Novel Amoeba-resistant Intranuclear Bacteria, Candidatus Berkiella cookevillensis and Candidatus Berkiella aquae.</title>
        <authorList>
            <person name="Mehari Y.T."/>
            <person name="Arivett B.A."/>
            <person name="Farone A.L."/>
            <person name="Gunderson J.H."/>
            <person name="Farone M.B."/>
        </authorList>
    </citation>
    <scope>NUCLEOTIDE SEQUENCE [LARGE SCALE GENOMIC DNA]</scope>
    <source>
        <strain evidence="16">HT99</strain>
    </source>
</reference>
<evidence type="ECO:0000256" key="14">
    <source>
        <dbReference type="RuleBase" id="RU366068"/>
    </source>
</evidence>
<dbReference type="Gene3D" id="3.30.9.90">
    <property type="match status" value="1"/>
</dbReference>
<dbReference type="AlphaFoldDB" id="A0A0Q9Z018"/>
<dbReference type="GO" id="GO:0046872">
    <property type="term" value="F:metal ion binding"/>
    <property type="evidence" value="ECO:0007669"/>
    <property type="project" value="UniProtKB-KW"/>
</dbReference>
<evidence type="ECO:0000256" key="13">
    <source>
        <dbReference type="ARBA" id="ARBA00052682"/>
    </source>
</evidence>
<evidence type="ECO:0000256" key="1">
    <source>
        <dbReference type="ARBA" id="ARBA00001974"/>
    </source>
</evidence>
<evidence type="ECO:0000313" key="17">
    <source>
        <dbReference type="EMBL" id="MCS5712424.1"/>
    </source>
</evidence>
<keyword evidence="6 14" id="KW-0479">Metal-binding</keyword>
<dbReference type="Pfam" id="PF13450">
    <property type="entry name" value="NAD_binding_8"/>
    <property type="match status" value="1"/>
</dbReference>
<evidence type="ECO:0000256" key="8">
    <source>
        <dbReference type="ARBA" id="ARBA00022982"/>
    </source>
</evidence>
<organism evidence="16">
    <name type="scientific">Candidatus Berkiella aquae</name>
    <dbReference type="NCBI Taxonomy" id="295108"/>
    <lineage>
        <taxon>Bacteria</taxon>
        <taxon>Pseudomonadati</taxon>
        <taxon>Pseudomonadota</taxon>
        <taxon>Gammaproteobacteria</taxon>
        <taxon>Candidatus Berkiellales</taxon>
        <taxon>Candidatus Berkiellaceae</taxon>
        <taxon>Candidatus Berkiella</taxon>
    </lineage>
</organism>
<evidence type="ECO:0000313" key="18">
    <source>
        <dbReference type="Proteomes" id="UP000051497"/>
    </source>
</evidence>
<comment type="caution">
    <text evidence="16">The sequence shown here is derived from an EMBL/GenBank/DDBJ whole genome shotgun (WGS) entry which is preliminary data.</text>
</comment>
<evidence type="ECO:0000256" key="5">
    <source>
        <dbReference type="ARBA" id="ARBA00022630"/>
    </source>
</evidence>
<dbReference type="RefSeq" id="WP_075065427.1">
    <property type="nucleotide sequence ID" value="NZ_LKAJ02000001.1"/>
</dbReference>
<protein>
    <recommendedName>
        <fullName evidence="14">Electron transfer flavoprotein-ubiquinone oxidoreductase</fullName>
        <shortName evidence="14">ETF-QO</shortName>
        <ecNumber evidence="14">1.5.5.1</ecNumber>
    </recommendedName>
</protein>